<evidence type="ECO:0000256" key="10">
    <source>
        <dbReference type="ARBA" id="ARBA00022741"/>
    </source>
</evidence>
<keyword evidence="9" id="KW-0808">Transferase</keyword>
<proteinExistence type="predicted"/>
<feature type="region of interest" description="Disordered" evidence="20">
    <location>
        <begin position="1"/>
        <end position="21"/>
    </location>
</feature>
<evidence type="ECO:0000256" key="11">
    <source>
        <dbReference type="ARBA" id="ARBA00022777"/>
    </source>
</evidence>
<comment type="catalytic activity">
    <reaction evidence="17">
        <text>L-threonyl-[protein] + ATP = O-phospho-L-threonyl-[protein] + ADP + H(+)</text>
        <dbReference type="Rhea" id="RHEA:46608"/>
        <dbReference type="Rhea" id="RHEA-COMP:11060"/>
        <dbReference type="Rhea" id="RHEA-COMP:11605"/>
        <dbReference type="ChEBI" id="CHEBI:15378"/>
        <dbReference type="ChEBI" id="CHEBI:30013"/>
        <dbReference type="ChEBI" id="CHEBI:30616"/>
        <dbReference type="ChEBI" id="CHEBI:61977"/>
        <dbReference type="ChEBI" id="CHEBI:456216"/>
        <dbReference type="EC" id="2.7.11.1"/>
    </reaction>
</comment>
<dbReference type="GO" id="GO:0005776">
    <property type="term" value="C:autophagosome"/>
    <property type="evidence" value="ECO:0007669"/>
    <property type="project" value="TreeGrafter"/>
</dbReference>
<evidence type="ECO:0000256" key="5">
    <source>
        <dbReference type="ARBA" id="ARBA00019599"/>
    </source>
</evidence>
<evidence type="ECO:0000256" key="18">
    <source>
        <dbReference type="ARBA" id="ARBA00048679"/>
    </source>
</evidence>
<evidence type="ECO:0000256" key="12">
    <source>
        <dbReference type="ARBA" id="ARBA00022840"/>
    </source>
</evidence>
<dbReference type="Pfam" id="PF00069">
    <property type="entry name" value="Pkinase"/>
    <property type="match status" value="1"/>
</dbReference>
<keyword evidence="14" id="KW-0072">Autophagy</keyword>
<feature type="domain" description="Protein kinase" evidence="21">
    <location>
        <begin position="27"/>
        <end position="335"/>
    </location>
</feature>
<evidence type="ECO:0000256" key="14">
    <source>
        <dbReference type="ARBA" id="ARBA00023006"/>
    </source>
</evidence>
<evidence type="ECO:0000256" key="15">
    <source>
        <dbReference type="ARBA" id="ARBA00023136"/>
    </source>
</evidence>
<feature type="compositionally biased region" description="Polar residues" evidence="20">
    <location>
        <begin position="351"/>
        <end position="362"/>
    </location>
</feature>
<name>A0AAD9CXN7_PAPLA</name>
<dbReference type="GO" id="GO:0034727">
    <property type="term" value="P:piecemeal microautophagy of the nucleus"/>
    <property type="evidence" value="ECO:0007669"/>
    <property type="project" value="TreeGrafter"/>
</dbReference>
<dbReference type="CDD" id="cd14009">
    <property type="entry name" value="STKc_ATG1_ULK_like"/>
    <property type="match status" value="1"/>
</dbReference>
<dbReference type="GO" id="GO:0004674">
    <property type="term" value="F:protein serine/threonine kinase activity"/>
    <property type="evidence" value="ECO:0007669"/>
    <property type="project" value="UniProtKB-KW"/>
</dbReference>
<comment type="catalytic activity">
    <reaction evidence="18">
        <text>L-seryl-[protein] + ATP = O-phospho-L-seryl-[protein] + ADP + H(+)</text>
        <dbReference type="Rhea" id="RHEA:17989"/>
        <dbReference type="Rhea" id="RHEA-COMP:9863"/>
        <dbReference type="Rhea" id="RHEA-COMP:11604"/>
        <dbReference type="ChEBI" id="CHEBI:15378"/>
        <dbReference type="ChEBI" id="CHEBI:29999"/>
        <dbReference type="ChEBI" id="CHEBI:30616"/>
        <dbReference type="ChEBI" id="CHEBI:83421"/>
        <dbReference type="ChEBI" id="CHEBI:456216"/>
        <dbReference type="EC" id="2.7.11.1"/>
    </reaction>
</comment>
<dbReference type="FunFam" id="3.30.200.20:FF:000399">
    <property type="entry name" value="Serine/threonine-protein kinase atg1"/>
    <property type="match status" value="1"/>
</dbReference>
<dbReference type="SMART" id="SM00220">
    <property type="entry name" value="S_TKc"/>
    <property type="match status" value="1"/>
</dbReference>
<keyword evidence="6" id="KW-0813">Transport</keyword>
<dbReference type="EMBL" id="JAODAN010000006">
    <property type="protein sequence ID" value="KAK1923407.1"/>
    <property type="molecule type" value="Genomic_DNA"/>
</dbReference>
<evidence type="ECO:0000256" key="8">
    <source>
        <dbReference type="ARBA" id="ARBA00022527"/>
    </source>
</evidence>
<dbReference type="InterPro" id="IPR008271">
    <property type="entry name" value="Ser/Thr_kinase_AS"/>
</dbReference>
<evidence type="ECO:0000259" key="21">
    <source>
        <dbReference type="PROSITE" id="PS50011"/>
    </source>
</evidence>
<dbReference type="GO" id="GO:0010506">
    <property type="term" value="P:regulation of autophagy"/>
    <property type="evidence" value="ECO:0007669"/>
    <property type="project" value="InterPro"/>
</dbReference>
<dbReference type="Proteomes" id="UP001182556">
    <property type="component" value="Unassembled WGS sequence"/>
</dbReference>
<dbReference type="InterPro" id="IPR022708">
    <property type="entry name" value="Atg1-like_tMIT"/>
</dbReference>
<evidence type="ECO:0000256" key="13">
    <source>
        <dbReference type="ARBA" id="ARBA00022927"/>
    </source>
</evidence>
<dbReference type="PROSITE" id="PS00108">
    <property type="entry name" value="PROTEIN_KINASE_ST"/>
    <property type="match status" value="1"/>
</dbReference>
<dbReference type="InterPro" id="IPR000719">
    <property type="entry name" value="Prot_kinase_dom"/>
</dbReference>
<evidence type="ECO:0000256" key="20">
    <source>
        <dbReference type="SAM" id="MobiDB-lite"/>
    </source>
</evidence>
<keyword evidence="12 19" id="KW-0067">ATP-binding</keyword>
<evidence type="ECO:0000256" key="17">
    <source>
        <dbReference type="ARBA" id="ARBA00047899"/>
    </source>
</evidence>
<dbReference type="GO" id="GO:0005524">
    <property type="term" value="F:ATP binding"/>
    <property type="evidence" value="ECO:0007669"/>
    <property type="project" value="UniProtKB-UniRule"/>
</dbReference>
<dbReference type="Gene3D" id="3.30.200.20">
    <property type="entry name" value="Phosphorylase Kinase, domain 1"/>
    <property type="match status" value="1"/>
</dbReference>
<dbReference type="AlphaFoldDB" id="A0AAD9CXN7"/>
<keyword evidence="23" id="KW-1185">Reference proteome</keyword>
<dbReference type="PANTHER" id="PTHR24348:SF22">
    <property type="entry name" value="NON-SPECIFIC SERINE_THREONINE PROTEIN KINASE"/>
    <property type="match status" value="1"/>
</dbReference>
<comment type="subcellular location">
    <subcellularLocation>
        <location evidence="1">Cytoplasm</location>
    </subcellularLocation>
    <subcellularLocation>
        <location evidence="2">Preautophagosomal structure membrane</location>
        <topology evidence="2">Peripheral membrane protein</topology>
    </subcellularLocation>
</comment>
<evidence type="ECO:0000256" key="2">
    <source>
        <dbReference type="ARBA" id="ARBA00004623"/>
    </source>
</evidence>
<dbReference type="InterPro" id="IPR011009">
    <property type="entry name" value="Kinase-like_dom_sf"/>
</dbReference>
<dbReference type="SUPFAM" id="SSF56112">
    <property type="entry name" value="Protein kinase-like (PK-like)"/>
    <property type="match status" value="1"/>
</dbReference>
<evidence type="ECO:0000256" key="1">
    <source>
        <dbReference type="ARBA" id="ARBA00004496"/>
    </source>
</evidence>
<dbReference type="GO" id="GO:0034045">
    <property type="term" value="C:phagophore assembly site membrane"/>
    <property type="evidence" value="ECO:0007669"/>
    <property type="project" value="UniProtKB-SubCell"/>
</dbReference>
<keyword evidence="13" id="KW-0653">Protein transport</keyword>
<keyword evidence="11 22" id="KW-0418">Kinase</keyword>
<dbReference type="InterPro" id="IPR017441">
    <property type="entry name" value="Protein_kinase_ATP_BS"/>
</dbReference>
<feature type="region of interest" description="Disordered" evidence="20">
    <location>
        <begin position="281"/>
        <end position="300"/>
    </location>
</feature>
<evidence type="ECO:0000256" key="6">
    <source>
        <dbReference type="ARBA" id="ARBA00022448"/>
    </source>
</evidence>
<evidence type="ECO:0000313" key="23">
    <source>
        <dbReference type="Proteomes" id="UP001182556"/>
    </source>
</evidence>
<dbReference type="Gene3D" id="1.10.510.10">
    <property type="entry name" value="Transferase(Phosphotransferase) domain 1"/>
    <property type="match status" value="1"/>
</dbReference>
<evidence type="ECO:0000256" key="9">
    <source>
        <dbReference type="ARBA" id="ARBA00022679"/>
    </source>
</evidence>
<dbReference type="Pfam" id="PF12063">
    <property type="entry name" value="ATG1-like_MIT1"/>
    <property type="match status" value="1"/>
</dbReference>
<organism evidence="22 23">
    <name type="scientific">Papiliotrema laurentii</name>
    <name type="common">Cryptococcus laurentii</name>
    <dbReference type="NCBI Taxonomy" id="5418"/>
    <lineage>
        <taxon>Eukaryota</taxon>
        <taxon>Fungi</taxon>
        <taxon>Dikarya</taxon>
        <taxon>Basidiomycota</taxon>
        <taxon>Agaricomycotina</taxon>
        <taxon>Tremellomycetes</taxon>
        <taxon>Tremellales</taxon>
        <taxon>Rhynchogastremaceae</taxon>
        <taxon>Papiliotrema</taxon>
    </lineage>
</organism>
<dbReference type="PANTHER" id="PTHR24348">
    <property type="entry name" value="SERINE/THREONINE-PROTEIN KINASE UNC-51-RELATED"/>
    <property type="match status" value="1"/>
</dbReference>
<dbReference type="GO" id="GO:0000045">
    <property type="term" value="P:autophagosome assembly"/>
    <property type="evidence" value="ECO:0007669"/>
    <property type="project" value="TreeGrafter"/>
</dbReference>
<feature type="region of interest" description="Disordered" evidence="20">
    <location>
        <begin position="338"/>
        <end position="525"/>
    </location>
</feature>
<evidence type="ECO:0000256" key="7">
    <source>
        <dbReference type="ARBA" id="ARBA00022490"/>
    </source>
</evidence>
<evidence type="ECO:0000256" key="3">
    <source>
        <dbReference type="ARBA" id="ARBA00012513"/>
    </source>
</evidence>
<dbReference type="PROSITE" id="PS00107">
    <property type="entry name" value="PROTEIN_KINASE_ATP"/>
    <property type="match status" value="1"/>
</dbReference>
<feature type="compositionally biased region" description="Low complexity" evidence="20">
    <location>
        <begin position="567"/>
        <end position="582"/>
    </location>
</feature>
<dbReference type="GO" id="GO:0042594">
    <property type="term" value="P:response to starvation"/>
    <property type="evidence" value="ECO:0007669"/>
    <property type="project" value="TreeGrafter"/>
</dbReference>
<dbReference type="InterPro" id="IPR045269">
    <property type="entry name" value="Atg1-like"/>
</dbReference>
<keyword evidence="8" id="KW-0723">Serine/threonine-protein kinase</keyword>
<evidence type="ECO:0000313" key="22">
    <source>
        <dbReference type="EMBL" id="KAK1923407.1"/>
    </source>
</evidence>
<accession>A0AAD9CXN7</accession>
<evidence type="ECO:0000256" key="16">
    <source>
        <dbReference type="ARBA" id="ARBA00030237"/>
    </source>
</evidence>
<protein>
    <recommendedName>
        <fullName evidence="4">Serine/threonine-protein kinase ATG1</fullName>
        <ecNumber evidence="3">2.7.11.1</ecNumber>
    </recommendedName>
    <alternativeName>
        <fullName evidence="16">Autophagy-related protein 1</fullName>
    </alternativeName>
    <alternativeName>
        <fullName evidence="5">Serine/threonine-protein kinase atg1</fullName>
    </alternativeName>
</protein>
<dbReference type="GO" id="GO:0000422">
    <property type="term" value="P:autophagy of mitochondrion"/>
    <property type="evidence" value="ECO:0007669"/>
    <property type="project" value="TreeGrafter"/>
</dbReference>
<dbReference type="GO" id="GO:0061709">
    <property type="term" value="P:reticulophagy"/>
    <property type="evidence" value="ECO:0007669"/>
    <property type="project" value="TreeGrafter"/>
</dbReference>
<keyword evidence="7" id="KW-0963">Cytoplasm</keyword>
<feature type="region of interest" description="Disordered" evidence="20">
    <location>
        <begin position="557"/>
        <end position="595"/>
    </location>
</feature>
<keyword evidence="10 19" id="KW-0547">Nucleotide-binding</keyword>
<keyword evidence="15" id="KW-0472">Membrane</keyword>
<dbReference type="GO" id="GO:0005829">
    <property type="term" value="C:cytosol"/>
    <property type="evidence" value="ECO:0007669"/>
    <property type="project" value="TreeGrafter"/>
</dbReference>
<dbReference type="EC" id="2.7.11.1" evidence="3"/>
<dbReference type="GO" id="GO:0015031">
    <property type="term" value="P:protein transport"/>
    <property type="evidence" value="ECO:0007669"/>
    <property type="project" value="UniProtKB-KW"/>
</dbReference>
<gene>
    <name evidence="22" type="ORF">DB88DRAFT_296132</name>
</gene>
<dbReference type="PROSITE" id="PS50011">
    <property type="entry name" value="PROTEIN_KINASE_DOM"/>
    <property type="match status" value="1"/>
</dbReference>
<evidence type="ECO:0000256" key="4">
    <source>
        <dbReference type="ARBA" id="ARBA00018572"/>
    </source>
</evidence>
<sequence length="941" mass="103360">MPPDAPSKGEGSSGHGHGRHKERIGNYIVGSEIGRGSFATVYKGYKSKSREPIAIKAVSRQKLTTKLLENLESEINILKAISHPNITALEDCFKNDTHIYLVMEYCSGSDLSVYIKNRGRLATLDYVPHGSLDGEKIFYPHPPTGGIAERVTRSFLGQLAHALHFLREKNLIHRDIKPQNLLLQPASETDVAAGHPLGIPLLKVADFGFARILPASAMAETLCGSPLYMAPEILRYEKYDAKVDLWSVGAVLFEMAVGKPPFRAANHVELLRKIEKGEDRIKFPDESSRQSSDPDSIPPLPVSADIKALIRGLLKRHAADRMSFEQFFGSSHVWDEHMSESHSTEEGSLSLEVSTDSSNTEEQSFKDARGTPEFSTRQIQPVATDPALNPQPARLRSDLKQPMIETRSISTEPPRIITEPRPQVRPPQPIRRSEPKYYVQDDSPTSPVVPAEAPLSGPRPIQNPAQRSQRRLSGRESASVEDAQPITPGSNHPVPMYRPRGVGEGSPLAATPPITVNTTGKDESALEGDDSMVARDYVVIEKRTVEVNALADEMDQASRQPTTTLARRPSSRTSVVSRPISSFKPSETAPPRPVVQTTVRGNNPGAPMSYSPPFGLSSTPPFAIPPVSRQPSITQSPLTVTNRNASNVNVFPPVQIYESSPRYSSSPGSHQPGALARVLTNTARRVLGTTANVATHALARAASGRRPAIVRTRQIDPEEDALLDRVEEQARFAFVLFEFGDERLTAWQQLSEAASPASLTTTRRPSNSSQSSQVDLLRQQELAAGQSCILFVKALSFIVRATRTIREFTEKRNAAGEYQASQELNDMVQWLRARFNECFEKVEFAKARYAAEELPFIEKSILDRAREFSIAAANHEKAGDYAAAEIGYETSLWLVQTLLDEIMWDGQVKDEDRIAIEPCASSSVLARCVADGKGSLSLVGG</sequence>
<evidence type="ECO:0000256" key="19">
    <source>
        <dbReference type="PROSITE-ProRule" id="PRU10141"/>
    </source>
</evidence>
<comment type="caution">
    <text evidence="22">The sequence shown here is derived from an EMBL/GenBank/DDBJ whole genome shotgun (WGS) entry which is preliminary data.</text>
</comment>
<feature type="binding site" evidence="19">
    <location>
        <position position="56"/>
    </location>
    <ligand>
        <name>ATP</name>
        <dbReference type="ChEBI" id="CHEBI:30616"/>
    </ligand>
</feature>
<reference evidence="22" key="1">
    <citation type="submission" date="2023-02" db="EMBL/GenBank/DDBJ databases">
        <title>Identification and recombinant expression of a fungal hydrolase from Papiliotrema laurentii that hydrolyzes apple cutin and clears colloidal polyester polyurethane.</title>
        <authorList>
            <consortium name="DOE Joint Genome Institute"/>
            <person name="Roman V.A."/>
            <person name="Bojanowski C."/>
            <person name="Crable B.R."/>
            <person name="Wagner D.N."/>
            <person name="Hung C.S."/>
            <person name="Nadeau L.J."/>
            <person name="Schratz L."/>
            <person name="Haridas S."/>
            <person name="Pangilinan J."/>
            <person name="Lipzen A."/>
            <person name="Na H."/>
            <person name="Yan M."/>
            <person name="Ng V."/>
            <person name="Grigoriev I.V."/>
            <person name="Spatafora J.W."/>
            <person name="Barlow D."/>
            <person name="Biffinger J."/>
            <person name="Kelley-Loughnane N."/>
            <person name="Varaljay V.A."/>
            <person name="Crookes-Goodson W.J."/>
        </authorList>
    </citation>
    <scope>NUCLEOTIDE SEQUENCE</scope>
    <source>
        <strain evidence="22">5307AH</strain>
    </source>
</reference>